<sequence>MAQVFSDFDFGDFWNKSSDKGLKFKSNKKLSNAKIAEIESHFNCKLPRLYIDLMKIQDGGTPFADFCRPKEKSLWFPEDFWLQAFVALGECCYYSSLIDFNNFVVQEWSYPSKYVYFVNMDNYGNALLAFDYKGDKSRANPRIVHIFGENYNQETLVADNFKDFIARLQKPDEDGLYSL</sequence>
<dbReference type="SMART" id="SM00860">
    <property type="entry name" value="SMI1_KNR4"/>
    <property type="match status" value="1"/>
</dbReference>
<dbReference type="EMBL" id="UGQF01000001">
    <property type="protein sequence ID" value="STZ02799.1"/>
    <property type="molecule type" value="Genomic_DNA"/>
</dbReference>
<dbReference type="AlphaFoldDB" id="A0A378QPI2"/>
<evidence type="ECO:0000313" key="3">
    <source>
        <dbReference type="EMBL" id="STZ02799.1"/>
    </source>
</evidence>
<organism evidence="3 5">
    <name type="scientific">Moraxella equi</name>
    <dbReference type="NCBI Taxonomy" id="60442"/>
    <lineage>
        <taxon>Bacteria</taxon>
        <taxon>Pseudomonadati</taxon>
        <taxon>Pseudomonadota</taxon>
        <taxon>Gammaproteobacteria</taxon>
        <taxon>Moraxellales</taxon>
        <taxon>Moraxellaceae</taxon>
        <taxon>Moraxella</taxon>
    </lineage>
</organism>
<dbReference type="RefSeq" id="WP_079326678.1">
    <property type="nucleotide sequence ID" value="NZ_MXAP01000158.1"/>
</dbReference>
<dbReference type="InterPro" id="IPR037883">
    <property type="entry name" value="Knr4/Smi1-like_sf"/>
</dbReference>
<keyword evidence="4" id="KW-1185">Reference proteome</keyword>
<reference evidence="3 5" key="2">
    <citation type="submission" date="2018-06" db="EMBL/GenBank/DDBJ databases">
        <authorList>
            <consortium name="Pathogen Informatics"/>
            <person name="Doyle S."/>
        </authorList>
    </citation>
    <scope>NUCLEOTIDE SEQUENCE [LARGE SCALE GENOMIC DNA]</scope>
    <source>
        <strain evidence="3 5">NCTC11012</strain>
    </source>
</reference>
<name>A0A378QPI2_9GAMM</name>
<protein>
    <submittedName>
        <fullName evidence="3">SMI1 / KNR4 family</fullName>
    </submittedName>
</protein>
<feature type="domain" description="Knr4/Smi1-like" evidence="1">
    <location>
        <begin position="29"/>
        <end position="167"/>
    </location>
</feature>
<dbReference type="SUPFAM" id="SSF160631">
    <property type="entry name" value="SMI1/KNR4-like"/>
    <property type="match status" value="1"/>
</dbReference>
<dbReference type="Proteomes" id="UP000254618">
    <property type="component" value="Unassembled WGS sequence"/>
</dbReference>
<dbReference type="EMBL" id="MXAP01000158">
    <property type="protein sequence ID" value="OPH33799.1"/>
    <property type="molecule type" value="Genomic_DNA"/>
</dbReference>
<dbReference type="InterPro" id="IPR018958">
    <property type="entry name" value="Knr4/Smi1-like_dom"/>
</dbReference>
<dbReference type="Pfam" id="PF09346">
    <property type="entry name" value="SMI1_KNR4"/>
    <property type="match status" value="1"/>
</dbReference>
<proteinExistence type="predicted"/>
<reference evidence="2 4" key="1">
    <citation type="submission" date="2017-03" db="EMBL/GenBank/DDBJ databases">
        <title>Draft genome sequence of Moraxella equi CCUG 4950T type strain.</title>
        <authorList>
            <person name="Salva-Serra F."/>
            <person name="Engstrom-Jakobsson H."/>
            <person name="Thorell K."/>
            <person name="Jaen-Luchoro D."/>
            <person name="Gonzales-Siles L."/>
            <person name="Karlsson R."/>
            <person name="Yazdan S."/>
            <person name="Boulund F."/>
            <person name="Johnning A."/>
            <person name="Engstrand L."/>
            <person name="Kristiansson E."/>
            <person name="Moore E."/>
        </authorList>
    </citation>
    <scope>NUCLEOTIDE SEQUENCE [LARGE SCALE GENOMIC DNA]</scope>
    <source>
        <strain evidence="2 4">CCUG 4950</strain>
    </source>
</reference>
<evidence type="ECO:0000313" key="5">
    <source>
        <dbReference type="Proteomes" id="UP000254618"/>
    </source>
</evidence>
<evidence type="ECO:0000259" key="1">
    <source>
        <dbReference type="SMART" id="SM00860"/>
    </source>
</evidence>
<evidence type="ECO:0000313" key="4">
    <source>
        <dbReference type="Proteomes" id="UP000190777"/>
    </source>
</evidence>
<gene>
    <name evidence="2" type="ORF">B5J93_12515</name>
    <name evidence="3" type="ORF">NCTC11012_01028</name>
</gene>
<evidence type="ECO:0000313" key="2">
    <source>
        <dbReference type="EMBL" id="OPH33799.1"/>
    </source>
</evidence>
<accession>A0A378QPI2</accession>
<dbReference type="Gene3D" id="3.40.1580.10">
    <property type="entry name" value="SMI1/KNR4-like"/>
    <property type="match status" value="1"/>
</dbReference>
<dbReference type="Proteomes" id="UP000190777">
    <property type="component" value="Unassembled WGS sequence"/>
</dbReference>